<proteinExistence type="inferred from homology"/>
<feature type="domain" description="Nucleoside phosphorylase" evidence="11">
    <location>
        <begin position="22"/>
        <end position="234"/>
    </location>
</feature>
<dbReference type="RefSeq" id="WP_147571458.1">
    <property type="nucleotide sequence ID" value="NZ_JACOPO010000001.1"/>
</dbReference>
<keyword evidence="8 10" id="KW-0808">Transferase</keyword>
<dbReference type="GO" id="GO:0009164">
    <property type="term" value="P:nucleoside catabolic process"/>
    <property type="evidence" value="ECO:0007669"/>
    <property type="project" value="UniProtKB-ARBA"/>
</dbReference>
<evidence type="ECO:0000256" key="8">
    <source>
        <dbReference type="ARBA" id="ARBA00022679"/>
    </source>
</evidence>
<dbReference type="Proteomes" id="UP000628736">
    <property type="component" value="Unassembled WGS sequence"/>
</dbReference>
<dbReference type="InterPro" id="IPR010058">
    <property type="entry name" value="Uridine_phosphorylase"/>
</dbReference>
<keyword evidence="13" id="KW-1185">Reference proteome</keyword>
<comment type="function">
    <text evidence="10">Catalyzes the reversible phosphorylytic cleavage of uridine to uracil and ribose-1-phosphate.</text>
</comment>
<dbReference type="PANTHER" id="PTHR43691:SF11">
    <property type="entry name" value="FI09636P-RELATED"/>
    <property type="match status" value="1"/>
</dbReference>
<dbReference type="GO" id="GO:0005829">
    <property type="term" value="C:cytosol"/>
    <property type="evidence" value="ECO:0007669"/>
    <property type="project" value="TreeGrafter"/>
</dbReference>
<evidence type="ECO:0000259" key="11">
    <source>
        <dbReference type="Pfam" id="PF01048"/>
    </source>
</evidence>
<keyword evidence="7 10" id="KW-0328">Glycosyltransferase</keyword>
<comment type="subcellular location">
    <subcellularLocation>
        <location evidence="1">Cytoplasm</location>
    </subcellularLocation>
</comment>
<dbReference type="EC" id="2.4.2.3" evidence="4 10"/>
<evidence type="ECO:0000256" key="7">
    <source>
        <dbReference type="ARBA" id="ARBA00022676"/>
    </source>
</evidence>
<accession>A0A8J6J0K6</accession>
<sequence>MNEQERDIQFHIQCRPGDVGGYCILPGDPGRCESIARCFDQPVHIRTNREYVVYTGTLLGEKVSVCSTGIGGPSAAIAMEELANIGAHTFVRVGTCGGIDLAVRSNDVVVATGAVRMEGTSREYAPIEWPAVPNFAVTCALVQACRTLGYPWHAGVVQCKDSFYGQHSPGRMPVSYELEQKWEAWKRLGVLASEMESAALFAVAASRRVRCGSVFHVIWNQEREQAGLDQEESHDTSSAIQVGVEAVRLLIAQDLAK</sequence>
<comment type="pathway">
    <text evidence="2 10">Pyrimidine metabolism; UMP biosynthesis via salvage pathway; uracil from uridine (phosphorylase route): step 1/1.</text>
</comment>
<comment type="similarity">
    <text evidence="3 10">Belongs to the PNP/UDP phosphorylase family.</text>
</comment>
<dbReference type="Pfam" id="PF01048">
    <property type="entry name" value="PNP_UDP_1"/>
    <property type="match status" value="1"/>
</dbReference>
<evidence type="ECO:0000256" key="4">
    <source>
        <dbReference type="ARBA" id="ARBA00011888"/>
    </source>
</evidence>
<name>A0A8J6J0K6_9FIRM</name>
<evidence type="ECO:0000256" key="6">
    <source>
        <dbReference type="ARBA" id="ARBA00022490"/>
    </source>
</evidence>
<dbReference type="PROSITE" id="PS01232">
    <property type="entry name" value="PNP_UDP_1"/>
    <property type="match status" value="1"/>
</dbReference>
<dbReference type="Gene3D" id="3.40.50.1580">
    <property type="entry name" value="Nucleoside phosphorylase domain"/>
    <property type="match status" value="1"/>
</dbReference>
<dbReference type="PANTHER" id="PTHR43691">
    <property type="entry name" value="URIDINE PHOSPHORYLASE"/>
    <property type="match status" value="1"/>
</dbReference>
<dbReference type="GO" id="GO:0004850">
    <property type="term" value="F:uridine phosphorylase activity"/>
    <property type="evidence" value="ECO:0007669"/>
    <property type="project" value="UniProtKB-EC"/>
</dbReference>
<dbReference type="SUPFAM" id="SSF53167">
    <property type="entry name" value="Purine and uridine phosphorylases"/>
    <property type="match status" value="1"/>
</dbReference>
<dbReference type="UniPathway" id="UPA00574">
    <property type="reaction ID" value="UER00633"/>
</dbReference>
<dbReference type="AlphaFoldDB" id="A0A8J6J0K6"/>
<dbReference type="GO" id="GO:0009166">
    <property type="term" value="P:nucleotide catabolic process"/>
    <property type="evidence" value="ECO:0007669"/>
    <property type="project" value="InterPro"/>
</dbReference>
<keyword evidence="6" id="KW-0963">Cytoplasm</keyword>
<comment type="catalytic activity">
    <reaction evidence="9 10">
        <text>uridine + phosphate = alpha-D-ribose 1-phosphate + uracil</text>
        <dbReference type="Rhea" id="RHEA:24388"/>
        <dbReference type="ChEBI" id="CHEBI:16704"/>
        <dbReference type="ChEBI" id="CHEBI:17568"/>
        <dbReference type="ChEBI" id="CHEBI:43474"/>
        <dbReference type="ChEBI" id="CHEBI:57720"/>
        <dbReference type="EC" id="2.4.2.3"/>
    </reaction>
</comment>
<evidence type="ECO:0000313" key="13">
    <source>
        <dbReference type="Proteomes" id="UP000628736"/>
    </source>
</evidence>
<evidence type="ECO:0000256" key="2">
    <source>
        <dbReference type="ARBA" id="ARBA00004825"/>
    </source>
</evidence>
<evidence type="ECO:0000256" key="3">
    <source>
        <dbReference type="ARBA" id="ARBA00010456"/>
    </source>
</evidence>
<evidence type="ECO:0000256" key="9">
    <source>
        <dbReference type="ARBA" id="ARBA00048447"/>
    </source>
</evidence>
<dbReference type="NCBIfam" id="TIGR01718">
    <property type="entry name" value="Uridine-psphlse"/>
    <property type="match status" value="1"/>
</dbReference>
<dbReference type="InterPro" id="IPR000845">
    <property type="entry name" value="Nucleoside_phosphorylase_d"/>
</dbReference>
<evidence type="ECO:0000256" key="10">
    <source>
        <dbReference type="RuleBase" id="RU361131"/>
    </source>
</evidence>
<dbReference type="CDD" id="cd17767">
    <property type="entry name" value="UP_EcUdp-like"/>
    <property type="match status" value="1"/>
</dbReference>
<evidence type="ECO:0000256" key="5">
    <source>
        <dbReference type="ARBA" id="ARBA00021980"/>
    </source>
</evidence>
<evidence type="ECO:0000313" key="12">
    <source>
        <dbReference type="EMBL" id="MBC5721519.1"/>
    </source>
</evidence>
<gene>
    <name evidence="12" type="primary">udp</name>
    <name evidence="12" type="ORF">H8S11_01585</name>
</gene>
<dbReference type="EMBL" id="JACOPO010000001">
    <property type="protein sequence ID" value="MBC5721519.1"/>
    <property type="molecule type" value="Genomic_DNA"/>
</dbReference>
<evidence type="ECO:0000256" key="1">
    <source>
        <dbReference type="ARBA" id="ARBA00004496"/>
    </source>
</evidence>
<reference evidence="12" key="1">
    <citation type="submission" date="2020-08" db="EMBL/GenBank/DDBJ databases">
        <title>Genome public.</title>
        <authorList>
            <person name="Liu C."/>
            <person name="Sun Q."/>
        </authorList>
    </citation>
    <scope>NUCLEOTIDE SEQUENCE</scope>
    <source>
        <strain evidence="12">NSJ-23</strain>
    </source>
</reference>
<comment type="caution">
    <text evidence="12">The sequence shown here is derived from an EMBL/GenBank/DDBJ whole genome shotgun (WGS) entry which is preliminary data.</text>
</comment>
<dbReference type="InterPro" id="IPR018016">
    <property type="entry name" value="Nucleoside_phosphorylase_CS"/>
</dbReference>
<dbReference type="InterPro" id="IPR035994">
    <property type="entry name" value="Nucleoside_phosphorylase_sf"/>
</dbReference>
<organism evidence="12 13">
    <name type="scientific">Flintibacter hominis</name>
    <dbReference type="NCBI Taxonomy" id="2763048"/>
    <lineage>
        <taxon>Bacteria</taxon>
        <taxon>Bacillati</taxon>
        <taxon>Bacillota</taxon>
        <taxon>Clostridia</taxon>
        <taxon>Eubacteriales</taxon>
        <taxon>Flintibacter</taxon>
    </lineage>
</organism>
<dbReference type="GO" id="GO:0044206">
    <property type="term" value="P:UMP salvage"/>
    <property type="evidence" value="ECO:0007669"/>
    <property type="project" value="UniProtKB-UniPathway"/>
</dbReference>
<protein>
    <recommendedName>
        <fullName evidence="5 10">Uridine phosphorylase</fullName>
        <ecNumber evidence="4 10">2.4.2.3</ecNumber>
    </recommendedName>
</protein>